<evidence type="ECO:0000259" key="7">
    <source>
        <dbReference type="PROSITE" id="PS50045"/>
    </source>
</evidence>
<dbReference type="Pfam" id="PF00072">
    <property type="entry name" value="Response_reg"/>
    <property type="match status" value="1"/>
</dbReference>
<dbReference type="Gene3D" id="3.40.50.300">
    <property type="entry name" value="P-loop containing nucleotide triphosphate hydrolases"/>
    <property type="match status" value="1"/>
</dbReference>
<dbReference type="InterPro" id="IPR025943">
    <property type="entry name" value="Sigma_54_int_dom_ATP-bd_2"/>
</dbReference>
<evidence type="ECO:0000256" key="2">
    <source>
        <dbReference type="ARBA" id="ARBA00022840"/>
    </source>
</evidence>
<dbReference type="AlphaFoldDB" id="A0A1Q8T937"/>
<dbReference type="Gene3D" id="1.10.8.60">
    <property type="match status" value="1"/>
</dbReference>
<keyword evidence="10" id="KW-1185">Reference proteome</keyword>
<dbReference type="SUPFAM" id="SSF46689">
    <property type="entry name" value="Homeodomain-like"/>
    <property type="match status" value="1"/>
</dbReference>
<evidence type="ECO:0000256" key="5">
    <source>
        <dbReference type="ARBA" id="ARBA00023163"/>
    </source>
</evidence>
<keyword evidence="2" id="KW-0067">ATP-binding</keyword>
<dbReference type="Pfam" id="PF00158">
    <property type="entry name" value="Sigma54_activat"/>
    <property type="match status" value="1"/>
</dbReference>
<dbReference type="InterPro" id="IPR001789">
    <property type="entry name" value="Sig_transdc_resp-reg_receiver"/>
</dbReference>
<dbReference type="PROSITE" id="PS00688">
    <property type="entry name" value="SIGMA54_INTERACT_3"/>
    <property type="match status" value="1"/>
</dbReference>
<dbReference type="Pfam" id="PF25601">
    <property type="entry name" value="AAA_lid_14"/>
    <property type="match status" value="1"/>
</dbReference>
<keyword evidence="4" id="KW-0238">DNA-binding</keyword>
<dbReference type="PANTHER" id="PTHR32071">
    <property type="entry name" value="TRANSCRIPTIONAL REGULATORY PROTEIN"/>
    <property type="match status" value="1"/>
</dbReference>
<dbReference type="Proteomes" id="UP000186806">
    <property type="component" value="Unassembled WGS sequence"/>
</dbReference>
<accession>A0A1Q8T937</accession>
<dbReference type="GO" id="GO:0043565">
    <property type="term" value="F:sequence-specific DNA binding"/>
    <property type="evidence" value="ECO:0007669"/>
    <property type="project" value="InterPro"/>
</dbReference>
<keyword evidence="5" id="KW-0804">Transcription</keyword>
<evidence type="ECO:0000256" key="3">
    <source>
        <dbReference type="ARBA" id="ARBA00023015"/>
    </source>
</evidence>
<feature type="domain" description="Response regulatory" evidence="8">
    <location>
        <begin position="14"/>
        <end position="127"/>
    </location>
</feature>
<name>A0A1Q8T937_9GAMM</name>
<dbReference type="EMBL" id="MSDQ01000041">
    <property type="protein sequence ID" value="OLO10199.1"/>
    <property type="molecule type" value="Genomic_DNA"/>
</dbReference>
<dbReference type="PANTHER" id="PTHR32071:SF91">
    <property type="entry name" value="TUNGSTATE-RESPONSIVE TWO COMPONENT SIGMA54-DEPENDENT SIGNAL TRANSDUCTION SYSTEM RESPONSE REGULATOR FIS FAMILY"/>
    <property type="match status" value="1"/>
</dbReference>
<sequence length="456" mass="50763">MSPMTASTELPTASVLIVDDEPGMRNYLAKALASRFALVEVADSLSAAEALRQRLHFDLLLVDIRLPDRSGIEWHEALGPERRSDIIFMTAYADLDMAVQALRAGASDFIIKPFRLEQLQSAVDRCLAQRRLARENFVLQRETQRLHHPDESMIGDSHAMAQVRAITERVAPTPSAVLIHGESGTGKELVARDLHRLSGRFGAFVPLNCGAIAGDLLESELFGHVKGAFTGAVKTREGLFTYADGGTLFLDEIAEMPLAMQAKLLRVLESKRIRPVGSEQEQPVDVRILAATHRNLQHEVSEGRFREDLYFRLNVLTLTLPALREHPEDIPALAHHFSRQLSRDLGLAAPPWQHADLERLMHYPWPGNIRELKNFIERCILLGQLPSDMLDEVATAPSAVVTNGYPSDWSLEAVERAHILDVLEVHGHNKSSAARALGVSRKTLDRKLNAWQDLNA</sequence>
<dbReference type="InterPro" id="IPR025944">
    <property type="entry name" value="Sigma_54_int_dom_CS"/>
</dbReference>
<dbReference type="PROSITE" id="PS50110">
    <property type="entry name" value="RESPONSE_REGULATORY"/>
    <property type="match status" value="1"/>
</dbReference>
<keyword evidence="3" id="KW-0805">Transcription regulation</keyword>
<dbReference type="InterPro" id="IPR003593">
    <property type="entry name" value="AAA+_ATPase"/>
</dbReference>
<dbReference type="Gene3D" id="1.10.10.60">
    <property type="entry name" value="Homeodomain-like"/>
    <property type="match status" value="1"/>
</dbReference>
<dbReference type="Gene3D" id="3.40.50.2300">
    <property type="match status" value="1"/>
</dbReference>
<dbReference type="InterPro" id="IPR009057">
    <property type="entry name" value="Homeodomain-like_sf"/>
</dbReference>
<evidence type="ECO:0000256" key="1">
    <source>
        <dbReference type="ARBA" id="ARBA00022741"/>
    </source>
</evidence>
<dbReference type="GO" id="GO:0000160">
    <property type="term" value="P:phosphorelay signal transduction system"/>
    <property type="evidence" value="ECO:0007669"/>
    <property type="project" value="InterPro"/>
</dbReference>
<keyword evidence="1" id="KW-0547">Nucleotide-binding</keyword>
<dbReference type="InterPro" id="IPR011006">
    <property type="entry name" value="CheY-like_superfamily"/>
</dbReference>
<dbReference type="InterPro" id="IPR058031">
    <property type="entry name" value="AAA_lid_NorR"/>
</dbReference>
<reference evidence="9 10" key="1">
    <citation type="submission" date="2016-12" db="EMBL/GenBank/DDBJ databases">
        <title>Draft genome sequences of strains Salinicola socius SMB35, Salinicola sp. MH3R3-1 and Chromohalobacter sp. SMB17 from the Verkhnekamsk potash mining region of Russia.</title>
        <authorList>
            <person name="Mavrodi D.V."/>
            <person name="Olsson B.E."/>
            <person name="Korsakova E.S."/>
            <person name="Pyankova A."/>
            <person name="Mavrodi O.V."/>
            <person name="Plotnikova E.G."/>
        </authorList>
    </citation>
    <scope>NUCLEOTIDE SEQUENCE [LARGE SCALE GENOMIC DNA]</scope>
    <source>
        <strain evidence="9 10">SMB17</strain>
    </source>
</reference>
<evidence type="ECO:0000256" key="6">
    <source>
        <dbReference type="PROSITE-ProRule" id="PRU00169"/>
    </source>
</evidence>
<evidence type="ECO:0000259" key="8">
    <source>
        <dbReference type="PROSITE" id="PS50110"/>
    </source>
</evidence>
<dbReference type="PROSITE" id="PS00676">
    <property type="entry name" value="SIGMA54_INTERACT_2"/>
    <property type="match status" value="1"/>
</dbReference>
<dbReference type="SUPFAM" id="SSF52172">
    <property type="entry name" value="CheY-like"/>
    <property type="match status" value="1"/>
</dbReference>
<dbReference type="FunFam" id="3.40.50.300:FF:000006">
    <property type="entry name" value="DNA-binding transcriptional regulator NtrC"/>
    <property type="match status" value="1"/>
</dbReference>
<dbReference type="SMART" id="SM00382">
    <property type="entry name" value="AAA"/>
    <property type="match status" value="1"/>
</dbReference>
<proteinExistence type="predicted"/>
<comment type="caution">
    <text evidence="9">The sequence shown here is derived from an EMBL/GenBank/DDBJ whole genome shotgun (WGS) entry which is preliminary data.</text>
</comment>
<dbReference type="InterPro" id="IPR027417">
    <property type="entry name" value="P-loop_NTPase"/>
</dbReference>
<evidence type="ECO:0000313" key="9">
    <source>
        <dbReference type="EMBL" id="OLO10199.1"/>
    </source>
</evidence>
<dbReference type="PROSITE" id="PS00675">
    <property type="entry name" value="SIGMA54_INTERACT_1"/>
    <property type="match status" value="1"/>
</dbReference>
<evidence type="ECO:0000313" key="10">
    <source>
        <dbReference type="Proteomes" id="UP000186806"/>
    </source>
</evidence>
<dbReference type="STRING" id="223900.GCA_000821045_01246"/>
<dbReference type="GO" id="GO:0006355">
    <property type="term" value="P:regulation of DNA-templated transcription"/>
    <property type="evidence" value="ECO:0007669"/>
    <property type="project" value="InterPro"/>
</dbReference>
<keyword evidence="6" id="KW-0597">Phosphoprotein</keyword>
<organism evidence="9 10">
    <name type="scientific">Chromohalobacter japonicus</name>
    <dbReference type="NCBI Taxonomy" id="223900"/>
    <lineage>
        <taxon>Bacteria</taxon>
        <taxon>Pseudomonadati</taxon>
        <taxon>Pseudomonadota</taxon>
        <taxon>Gammaproteobacteria</taxon>
        <taxon>Oceanospirillales</taxon>
        <taxon>Halomonadaceae</taxon>
        <taxon>Chromohalobacter</taxon>
    </lineage>
</organism>
<dbReference type="GO" id="GO:0005524">
    <property type="term" value="F:ATP binding"/>
    <property type="evidence" value="ECO:0007669"/>
    <property type="project" value="UniProtKB-KW"/>
</dbReference>
<dbReference type="SMART" id="SM00448">
    <property type="entry name" value="REC"/>
    <property type="match status" value="1"/>
</dbReference>
<dbReference type="SUPFAM" id="SSF52540">
    <property type="entry name" value="P-loop containing nucleoside triphosphate hydrolases"/>
    <property type="match status" value="1"/>
</dbReference>
<feature type="domain" description="Sigma-54 factor interaction" evidence="7">
    <location>
        <begin position="153"/>
        <end position="381"/>
    </location>
</feature>
<dbReference type="Pfam" id="PF02954">
    <property type="entry name" value="HTH_8"/>
    <property type="match status" value="1"/>
</dbReference>
<dbReference type="InterPro" id="IPR002078">
    <property type="entry name" value="Sigma_54_int"/>
</dbReference>
<gene>
    <name evidence="9" type="ORF">BTW10_16030</name>
</gene>
<feature type="modified residue" description="4-aspartylphosphate" evidence="6">
    <location>
        <position position="63"/>
    </location>
</feature>
<dbReference type="CDD" id="cd00156">
    <property type="entry name" value="REC"/>
    <property type="match status" value="1"/>
</dbReference>
<protein>
    <submittedName>
        <fullName evidence="9">Sigma-54-dependent Fis family transcriptional regulator</fullName>
    </submittedName>
</protein>
<dbReference type="InterPro" id="IPR025662">
    <property type="entry name" value="Sigma_54_int_dom_ATP-bd_1"/>
</dbReference>
<dbReference type="InterPro" id="IPR002197">
    <property type="entry name" value="HTH_Fis"/>
</dbReference>
<dbReference type="CDD" id="cd00009">
    <property type="entry name" value="AAA"/>
    <property type="match status" value="1"/>
</dbReference>
<evidence type="ECO:0000256" key="4">
    <source>
        <dbReference type="ARBA" id="ARBA00023125"/>
    </source>
</evidence>
<dbReference type="PROSITE" id="PS50045">
    <property type="entry name" value="SIGMA54_INTERACT_4"/>
    <property type="match status" value="1"/>
</dbReference>